<accession>A0A8J0T6N9</accession>
<dbReference type="InterPro" id="IPR011993">
    <property type="entry name" value="PH-like_dom_sf"/>
</dbReference>
<dbReference type="PANTHER" id="PTHR46882">
    <property type="entry name" value="PLECKSTRIN HOMOLOGY DOMAIN-CONTAINING FAMILY N MEMBER 1"/>
    <property type="match status" value="1"/>
</dbReference>
<feature type="region of interest" description="Disordered" evidence="1">
    <location>
        <begin position="353"/>
        <end position="376"/>
    </location>
</feature>
<dbReference type="SMART" id="SM00233">
    <property type="entry name" value="PH"/>
    <property type="match status" value="2"/>
</dbReference>
<dbReference type="CDD" id="cd13323">
    <property type="entry name" value="PH_PLEKHN1"/>
    <property type="match status" value="1"/>
</dbReference>
<proteinExistence type="predicted"/>
<feature type="compositionally biased region" description="Polar residues" evidence="1">
    <location>
        <begin position="360"/>
        <end position="376"/>
    </location>
</feature>
<keyword evidence="3" id="KW-1185">Reference proteome</keyword>
<dbReference type="OrthoDB" id="9936524at2759"/>
<reference evidence="4" key="1">
    <citation type="submission" date="2025-08" db="UniProtKB">
        <authorList>
            <consortium name="RefSeq"/>
        </authorList>
    </citation>
    <scope>IDENTIFICATION</scope>
    <source>
        <strain evidence="4">J_2021</strain>
        <tissue evidence="4">Erythrocytes</tissue>
    </source>
</reference>
<evidence type="ECO:0000313" key="5">
    <source>
        <dbReference type="Xenbase" id="XB-GENE-17345209"/>
    </source>
</evidence>
<dbReference type="GO" id="GO:0031966">
    <property type="term" value="C:mitochondrial membrane"/>
    <property type="evidence" value="ECO:0007669"/>
    <property type="project" value="TreeGrafter"/>
</dbReference>
<feature type="domain" description="PH" evidence="2">
    <location>
        <begin position="210"/>
        <end position="312"/>
    </location>
</feature>
<dbReference type="InterPro" id="IPR037839">
    <property type="entry name" value="PLEKHN1_PH"/>
</dbReference>
<dbReference type="GO" id="GO:1901612">
    <property type="term" value="F:cardiolipin binding"/>
    <property type="evidence" value="ECO:0007669"/>
    <property type="project" value="InterPro"/>
</dbReference>
<dbReference type="GO" id="GO:0001786">
    <property type="term" value="F:phosphatidylserine binding"/>
    <property type="evidence" value="ECO:0007669"/>
    <property type="project" value="TreeGrafter"/>
</dbReference>
<dbReference type="Xenbase" id="XB-GENE-17345209">
    <property type="gene designation" value="plekhn1.S"/>
</dbReference>
<dbReference type="GO" id="GO:1901981">
    <property type="term" value="F:phosphatidylinositol phosphate binding"/>
    <property type="evidence" value="ECO:0007669"/>
    <property type="project" value="TreeGrafter"/>
</dbReference>
<dbReference type="RefSeq" id="XP_018083317.1">
    <property type="nucleotide sequence ID" value="XM_018227828.2"/>
</dbReference>
<name>A0A8J0T6N9_XENLA</name>
<dbReference type="CTD" id="445861"/>
<sequence length="691" mass="78582">MGNLSCIPHRHLRYSLSRKNSLQQGKEQDGRTKWTYLFGNESGVGRERISDNILHYIPGKDFGNHDIPKDSVDQRFLSIFRKGKKKTIVRNMGQMIHYSKVKFCFQNSQGLVPLKELSIYKLECSKGPANQAQEYAFRITGPLLNPLSVYCSSQQELQKWLYHLEKQIQLNGGNLDVISAIEGSNDSNWEKSELRRSVQSQPVQDWEETQRESLGSITCISKVKLQTLPFKELNERLLVLYPSSLVILSEEGKHLCFKGELPLKAIRVVSDEAEKKRKSFLIEGRYINTIRVMCLNQMDYEEWIEHLKRAQQQNRDSSLSGSSSFCGSHSAQQEQLTTSCRSSFTSESHSKSWASVGKLPSSNRQSHSTTHGSDRQSITVLQEHPVQDDPLSPGYSEPVHCFGNPVWSSATNGLSDLQRGGINRGSKRRSNVKVPIPSALPHSYDLETTAFGLIPETPSEEVLSPVYKEPYCYEKSQKHSSGDHHDEVNRWSLQSDSQQSSYHSDSNNVKSSLYAEPYTPIDGLENNFMDEILKNLNMSQTEKPASKLKTSGSFQISHTPHLALQKKYSHPVKGNKQLVRPLMHRNSELDTSAHIRAIPSAQGPFFKSVSALKEEIAISYRNKEVEDMFDLPPTLEHDYAELQSFHSDLSYDNIWDYEAKEKDHHHFSPPPFPEYVNPGVQQSRAIPSRWL</sequence>
<dbReference type="GO" id="GO:0001666">
    <property type="term" value="P:response to hypoxia"/>
    <property type="evidence" value="ECO:0007669"/>
    <property type="project" value="TreeGrafter"/>
</dbReference>
<dbReference type="AGR" id="Xenbase:XB-GENE-17345209"/>
<dbReference type="SUPFAM" id="SSF50729">
    <property type="entry name" value="PH domain-like"/>
    <property type="match status" value="2"/>
</dbReference>
<dbReference type="Gene3D" id="2.30.29.30">
    <property type="entry name" value="Pleckstrin-homology domain (PH domain)/Phosphotyrosine-binding domain (PTB)"/>
    <property type="match status" value="2"/>
</dbReference>
<dbReference type="GO" id="GO:0005856">
    <property type="term" value="C:cytoskeleton"/>
    <property type="evidence" value="ECO:0007669"/>
    <property type="project" value="TreeGrafter"/>
</dbReference>
<evidence type="ECO:0000259" key="2">
    <source>
        <dbReference type="PROSITE" id="PS50003"/>
    </source>
</evidence>
<gene>
    <name evidence="4 5" type="primary">plekhn1.S</name>
</gene>
<dbReference type="InterPro" id="IPR042835">
    <property type="entry name" value="PLEKHN1"/>
</dbReference>
<evidence type="ECO:0000313" key="4">
    <source>
        <dbReference type="RefSeq" id="XP_018083317.1"/>
    </source>
</evidence>
<dbReference type="GeneID" id="445861"/>
<dbReference type="Pfam" id="PF00169">
    <property type="entry name" value="PH"/>
    <property type="match status" value="1"/>
</dbReference>
<protein>
    <submittedName>
        <fullName evidence="4">Pleckstrin homology domain-containing family N member 1 isoform X2</fullName>
    </submittedName>
</protein>
<evidence type="ECO:0000256" key="1">
    <source>
        <dbReference type="SAM" id="MobiDB-lite"/>
    </source>
</evidence>
<dbReference type="PROSITE" id="PS50003">
    <property type="entry name" value="PH_DOMAIN"/>
    <property type="match status" value="1"/>
</dbReference>
<dbReference type="GO" id="GO:0061158">
    <property type="term" value="P:3'-UTR-mediated mRNA destabilization"/>
    <property type="evidence" value="ECO:0007669"/>
    <property type="project" value="TreeGrafter"/>
</dbReference>
<dbReference type="PANTHER" id="PTHR46882:SF1">
    <property type="entry name" value="PLECKSTRIN HOMOLOGY DOMAIN-CONTAINING FAMILY N MEMBER 1"/>
    <property type="match status" value="1"/>
</dbReference>
<evidence type="ECO:0000313" key="3">
    <source>
        <dbReference type="Proteomes" id="UP000186698"/>
    </source>
</evidence>
<organism evidence="3 4">
    <name type="scientific">Xenopus laevis</name>
    <name type="common">African clawed frog</name>
    <dbReference type="NCBI Taxonomy" id="8355"/>
    <lineage>
        <taxon>Eukaryota</taxon>
        <taxon>Metazoa</taxon>
        <taxon>Chordata</taxon>
        <taxon>Craniata</taxon>
        <taxon>Vertebrata</taxon>
        <taxon>Euteleostomi</taxon>
        <taxon>Amphibia</taxon>
        <taxon>Batrachia</taxon>
        <taxon>Anura</taxon>
        <taxon>Pipoidea</taxon>
        <taxon>Pipidae</taxon>
        <taxon>Xenopodinae</taxon>
        <taxon>Xenopus</taxon>
        <taxon>Xenopus</taxon>
    </lineage>
</organism>
<dbReference type="GO" id="GO:0043065">
    <property type="term" value="P:positive regulation of apoptotic process"/>
    <property type="evidence" value="ECO:0007669"/>
    <property type="project" value="InterPro"/>
</dbReference>
<dbReference type="GO" id="GO:0070300">
    <property type="term" value="F:phosphatidic acid binding"/>
    <property type="evidence" value="ECO:0007669"/>
    <property type="project" value="TreeGrafter"/>
</dbReference>
<dbReference type="AlphaFoldDB" id="A0A8J0T6N9"/>
<dbReference type="Proteomes" id="UP000186698">
    <property type="component" value="Chromosome 7S"/>
</dbReference>
<dbReference type="InterPro" id="IPR001849">
    <property type="entry name" value="PH_domain"/>
</dbReference>